<sequence>MNKKLYLTLGTALLFIAFAGAQTKRLDLEQSLGLKPSLTKPINPIEGWADAAHYIERDVKTGQQYEVHIRTGARRPYTPPPSAAIEAFMEDGDIYIRRGENDKVQLTHSPDVEEKNPTLSPDNQYVAFTRNNDLYAIKIADGHEIRYTHDGTDVIYNGWASWVYFEEILGRPSRYKAFWWSPDSKTLAFMRFDDTQVPMFPIYGSAGQHGYLEQTRYPKAGDPNPEVKVGFVPVGGGDIVWAAFNEKDDQYFGEPYWSFDSSNLMVQWMNRDQTNLKFYAVDPKTGAKKEIYDEKQEAWIDLSHSERITYLKDNQHYILKSDKTGWAHYYLYRLDGTLVNPITSGRWQVTALELVDEKNKVIYFSARKEHSATVDLYRVDYNGKNLKRLTFGDYTHQVKVAPDGRHFITTYSNVSTPPKVALLDNKGKLIRELADSKVDDFDDYIYAKTELITIPTPDGYQLPATITWPTDFDQTKPHPVIFSIYGGPDAGTVRNTWKGTANQHWANEGIIQISVDHRASGHFGKEGVALMHRKLGYWEMEDYITAAQWLKSKPWVANDKLLITGHSYGGYMTCLALTKGADYFDYGIAGAPVTSWELYDTHYTERFMDTPQDNPDGYRQGSVLTYVDNYKGVLRIMHGDMDDNVHMQNTIQLVDALTDRDKPFELMIYPGSRHGFAREKSGYDRKERYRFYYQYLLEKPMPEEL</sequence>
<dbReference type="InterPro" id="IPR050278">
    <property type="entry name" value="Serine_Prot_S9B/DPPIV"/>
</dbReference>
<dbReference type="GO" id="GO:0006508">
    <property type="term" value="P:proteolysis"/>
    <property type="evidence" value="ECO:0007669"/>
    <property type="project" value="UniProtKB-KW"/>
</dbReference>
<dbReference type="InterPro" id="IPR002469">
    <property type="entry name" value="Peptidase_S9B_N"/>
</dbReference>
<feature type="domain" description="Dipeptidylpeptidase IV N-terminal" evidence="5">
    <location>
        <begin position="92"/>
        <end position="418"/>
    </location>
</feature>
<dbReference type="InterPro" id="IPR002471">
    <property type="entry name" value="Pept_S9_AS"/>
</dbReference>
<evidence type="ECO:0000259" key="5">
    <source>
        <dbReference type="Pfam" id="PF00930"/>
    </source>
</evidence>
<evidence type="ECO:0000256" key="2">
    <source>
        <dbReference type="ARBA" id="ARBA00022801"/>
    </source>
</evidence>
<dbReference type="SUPFAM" id="SSF82171">
    <property type="entry name" value="DPP6 N-terminal domain-like"/>
    <property type="match status" value="1"/>
</dbReference>
<dbReference type="OrthoDB" id="9777457at2"/>
<evidence type="ECO:0000259" key="4">
    <source>
        <dbReference type="Pfam" id="PF00326"/>
    </source>
</evidence>
<dbReference type="Pfam" id="PF00930">
    <property type="entry name" value="DPPIV_N"/>
    <property type="match status" value="1"/>
</dbReference>
<evidence type="ECO:0000256" key="3">
    <source>
        <dbReference type="SAM" id="SignalP"/>
    </source>
</evidence>
<evidence type="ECO:0000313" key="6">
    <source>
        <dbReference type="EMBL" id="SFC13776.1"/>
    </source>
</evidence>
<dbReference type="Pfam" id="PF00326">
    <property type="entry name" value="Peptidase_S9"/>
    <property type="match status" value="1"/>
</dbReference>
<protein>
    <submittedName>
        <fullName evidence="6">Dipeptidyl-peptidase-4</fullName>
    </submittedName>
</protein>
<keyword evidence="7" id="KW-1185">Reference proteome</keyword>
<dbReference type="SUPFAM" id="SSF53474">
    <property type="entry name" value="alpha/beta-Hydrolases"/>
    <property type="match status" value="1"/>
</dbReference>
<dbReference type="GO" id="GO:0008239">
    <property type="term" value="F:dipeptidyl-peptidase activity"/>
    <property type="evidence" value="ECO:0007669"/>
    <property type="project" value="TreeGrafter"/>
</dbReference>
<dbReference type="AlphaFoldDB" id="A0A1I1GQK6"/>
<evidence type="ECO:0000313" key="7">
    <source>
        <dbReference type="Proteomes" id="UP000199577"/>
    </source>
</evidence>
<name>A0A1I1GQK6_9SPHI</name>
<dbReference type="PROSITE" id="PS00708">
    <property type="entry name" value="PRO_ENDOPEP_SER"/>
    <property type="match status" value="1"/>
</dbReference>
<keyword evidence="2" id="KW-0378">Hydrolase</keyword>
<dbReference type="Proteomes" id="UP000199577">
    <property type="component" value="Unassembled WGS sequence"/>
</dbReference>
<dbReference type="Gene3D" id="2.140.10.30">
    <property type="entry name" value="Dipeptidylpeptidase IV, N-terminal domain"/>
    <property type="match status" value="1"/>
</dbReference>
<dbReference type="RefSeq" id="WP_090972775.1">
    <property type="nucleotide sequence ID" value="NZ_FOLL01000005.1"/>
</dbReference>
<dbReference type="PANTHER" id="PTHR11731">
    <property type="entry name" value="PROTEASE FAMILY S9B,C DIPEPTIDYL-PEPTIDASE IV-RELATED"/>
    <property type="match status" value="1"/>
</dbReference>
<evidence type="ECO:0000256" key="1">
    <source>
        <dbReference type="ARBA" id="ARBA00022670"/>
    </source>
</evidence>
<proteinExistence type="predicted"/>
<dbReference type="InterPro" id="IPR001375">
    <property type="entry name" value="Peptidase_S9_cat"/>
</dbReference>
<dbReference type="GO" id="GO:0004252">
    <property type="term" value="F:serine-type endopeptidase activity"/>
    <property type="evidence" value="ECO:0007669"/>
    <property type="project" value="InterPro"/>
</dbReference>
<organism evidence="6 7">
    <name type="scientific">Parapedobacter composti</name>
    <dbReference type="NCBI Taxonomy" id="623281"/>
    <lineage>
        <taxon>Bacteria</taxon>
        <taxon>Pseudomonadati</taxon>
        <taxon>Bacteroidota</taxon>
        <taxon>Sphingobacteriia</taxon>
        <taxon>Sphingobacteriales</taxon>
        <taxon>Sphingobacteriaceae</taxon>
        <taxon>Parapedobacter</taxon>
    </lineage>
</organism>
<dbReference type="InterPro" id="IPR029058">
    <property type="entry name" value="AB_hydrolase_fold"/>
</dbReference>
<feature type="domain" description="Peptidase S9 prolyl oligopeptidase catalytic" evidence="4">
    <location>
        <begin position="503"/>
        <end position="696"/>
    </location>
</feature>
<keyword evidence="3" id="KW-0732">Signal</keyword>
<reference evidence="6 7" key="1">
    <citation type="submission" date="2016-10" db="EMBL/GenBank/DDBJ databases">
        <authorList>
            <person name="de Groot N.N."/>
        </authorList>
    </citation>
    <scope>NUCLEOTIDE SEQUENCE [LARGE SCALE GENOMIC DNA]</scope>
    <source>
        <strain evidence="6 7">DSM 22900</strain>
    </source>
</reference>
<feature type="signal peptide" evidence="3">
    <location>
        <begin position="1"/>
        <end position="21"/>
    </location>
</feature>
<dbReference type="EMBL" id="FOLL01000005">
    <property type="protein sequence ID" value="SFC13776.1"/>
    <property type="molecule type" value="Genomic_DNA"/>
</dbReference>
<keyword evidence="1" id="KW-0645">Protease</keyword>
<gene>
    <name evidence="6" type="ORF">SAMN05421747_10530</name>
</gene>
<feature type="chain" id="PRO_5011789963" evidence="3">
    <location>
        <begin position="22"/>
        <end position="705"/>
    </location>
</feature>
<accession>A0A1I1GQK6</accession>
<dbReference type="Gene3D" id="3.40.50.1820">
    <property type="entry name" value="alpha/beta hydrolase"/>
    <property type="match status" value="1"/>
</dbReference>
<dbReference type="PANTHER" id="PTHR11731:SF193">
    <property type="entry name" value="DIPEPTIDYL PEPTIDASE 9"/>
    <property type="match status" value="1"/>
</dbReference>
<dbReference type="STRING" id="623281.SAMN05421747_10530"/>